<protein>
    <submittedName>
        <fullName evidence="1">Uncharacterized protein</fullName>
    </submittedName>
</protein>
<gene>
    <name evidence="1" type="ORF">BN890_450</name>
</gene>
<reference evidence="1 2" key="1">
    <citation type="submission" date="2013-12" db="EMBL/GenBank/DDBJ databases">
        <title>Improved hybrid genome assemblies of Bacteroides xylanisolvens SD CC 1b and Bacteroides xylanisolvens SD CC 2a using Illumina and 454 Sequencing.</title>
        <authorList>
            <person name="Ramaraj T."/>
            <person name="Sundararajan A."/>
            <person name="Mudge J."/>
            <person name="Schilkey F.D."/>
            <person name="Delvecchio V."/>
            <person name="Donlon M."/>
            <person name="Ziemer C."/>
        </authorList>
    </citation>
    <scope>NUCLEOTIDE SEQUENCE [LARGE SCALE GENOMIC DNA]</scope>
</reference>
<dbReference type="EMBL" id="CBXG010000001">
    <property type="protein sequence ID" value="CDM02499.1"/>
    <property type="molecule type" value="Genomic_DNA"/>
</dbReference>
<organism evidence="1 2">
    <name type="scientific">Bacteroides xylanisolvens SD CC 1b</name>
    <dbReference type="NCBI Taxonomy" id="702447"/>
    <lineage>
        <taxon>Bacteria</taxon>
        <taxon>Pseudomonadati</taxon>
        <taxon>Bacteroidota</taxon>
        <taxon>Bacteroidia</taxon>
        <taxon>Bacteroidales</taxon>
        <taxon>Bacteroidaceae</taxon>
        <taxon>Bacteroides</taxon>
    </lineage>
</organism>
<proteinExistence type="predicted"/>
<dbReference type="AlphaFoldDB" id="D4VMA2"/>
<comment type="caution">
    <text evidence="1">The sequence shown here is derived from an EMBL/GenBank/DDBJ whole genome shotgun (WGS) entry which is preliminary data.</text>
</comment>
<sequence>MAASPWNDLPHPIPEYRFLKKSGNRIGIARLFSIFAGLNQKRKL</sequence>
<accession>D4VMA2</accession>
<evidence type="ECO:0000313" key="1">
    <source>
        <dbReference type="EMBL" id="CDM02499.1"/>
    </source>
</evidence>
<evidence type="ECO:0000313" key="2">
    <source>
        <dbReference type="Proteomes" id="UP000019380"/>
    </source>
</evidence>
<name>D4VMA2_9BACE</name>
<dbReference type="Proteomes" id="UP000019380">
    <property type="component" value="Unassembled WGS sequence"/>
</dbReference>